<evidence type="ECO:0000313" key="3">
    <source>
        <dbReference type="EMBL" id="MDT3405559.1"/>
    </source>
</evidence>
<dbReference type="RefSeq" id="WP_311954268.1">
    <property type="nucleotide sequence ID" value="NZ_JAVLVU010000001.1"/>
</dbReference>
<organism evidence="3 4">
    <name type="scientific">Mucilaginibacter terrae</name>
    <dbReference type="NCBI Taxonomy" id="1955052"/>
    <lineage>
        <taxon>Bacteria</taxon>
        <taxon>Pseudomonadati</taxon>
        <taxon>Bacteroidota</taxon>
        <taxon>Sphingobacteriia</taxon>
        <taxon>Sphingobacteriales</taxon>
        <taxon>Sphingobacteriaceae</taxon>
        <taxon>Mucilaginibacter</taxon>
    </lineage>
</organism>
<dbReference type="Proteomes" id="UP001258315">
    <property type="component" value="Unassembled WGS sequence"/>
</dbReference>
<gene>
    <name evidence="3" type="ORF">QE417_004631</name>
</gene>
<feature type="chain" id="PRO_5045253372" description="Outer membrane protein beta-barrel domain-containing protein" evidence="1">
    <location>
        <begin position="20"/>
        <end position="907"/>
    </location>
</feature>
<sequence>MKNILLAALLVLTFNTSFAQNKSGIKGLVIDSATNKPMEMVTIGITNLKDSTFVSYTSTTQKGEFSFSSIPSEKRLAIIASHTGFANFVKLVTLKKGETLDMGTIILKTQSKMLGEVVVSGQRQAITVNKDTIEFAVEAFKVRPNAVVEELLKKLPGVQIDNDGSIKVGGKAVSKLTIDGKEFFSNDIRIATKNLDAALLDKVQIFDDRENDPDHLIDDSKVSKIINLKFKRAFKKSIFGKVYGGGGSRNRFESGALFNVFRDTLQVSVIGVGNNLNKTGFSSNDLSQLGGFNRSGQDGIYNGTAAVGGNGWGGIEKILSGGFNLNNDYGKKLKMNLIYFYSNSQIKRVSSSFTQQYLNADTLLSNNTYNATSVTSKHNATGLVRWMPDSTLTITYTPKLSFTGDKNEASGDATQLNRIKPLTQSFNSVSNDNSSLQFQHTFTYHKTLKRKRESLTINHNLNINPDQSTDFNYLALASQTAAIKSETLDRLTDNANRNTSAGLDVSYRYPFSEKIIANVGASGRYSYDARRLIVFDKNLQTGQYTAYLDDQSTDLNRNQWSEGIKGGVFYQVTKKISFDVNLAGEFLQIRNRFNKNVPDAKQNYFNFLPSVRLQAYDFSVNYNTSVSLPSVYNIQPITVRTTQLYAFTGNPSLVPTRNHNFNVSYNKYIQKSEMFIYSNASASFDENSVINKSQISPEGITVNMPVNRSGQSNFNFSIGLSKKLTTSKVWQISFNPYMYFYRARTSVILNQNEGYQNASYFSIGQSASIGWREIVEITPQYAVIPQITSYSGVNFEKIKFTSHRAGANYTVRWPKHIYWEGNYNYNYNPLAAAGFQKSSNLLNLSVALQMLKKDRGELKLSCYDLLDQNINTYRYAGTNSITDSQNHILKRYFLLTYMVKFNKTTTK</sequence>
<dbReference type="Gene3D" id="2.60.40.1120">
    <property type="entry name" value="Carboxypeptidase-like, regulatory domain"/>
    <property type="match status" value="1"/>
</dbReference>
<feature type="domain" description="Outer membrane protein beta-barrel" evidence="2">
    <location>
        <begin position="446"/>
        <end position="896"/>
    </location>
</feature>
<feature type="signal peptide" evidence="1">
    <location>
        <begin position="1"/>
        <end position="19"/>
    </location>
</feature>
<reference evidence="4" key="1">
    <citation type="submission" date="2023-07" db="EMBL/GenBank/DDBJ databases">
        <title>Functional and genomic diversity of the sorghum phyllosphere microbiome.</title>
        <authorList>
            <person name="Shade A."/>
        </authorList>
    </citation>
    <scope>NUCLEOTIDE SEQUENCE [LARGE SCALE GENOMIC DNA]</scope>
    <source>
        <strain evidence="4">SORGH_AS_0422</strain>
    </source>
</reference>
<accession>A0ABU3H0L8</accession>
<keyword evidence="4" id="KW-1185">Reference proteome</keyword>
<comment type="caution">
    <text evidence="3">The sequence shown here is derived from an EMBL/GenBank/DDBJ whole genome shotgun (WGS) entry which is preliminary data.</text>
</comment>
<evidence type="ECO:0000313" key="4">
    <source>
        <dbReference type="Proteomes" id="UP001258315"/>
    </source>
</evidence>
<dbReference type="SUPFAM" id="SSF49464">
    <property type="entry name" value="Carboxypeptidase regulatory domain-like"/>
    <property type="match status" value="1"/>
</dbReference>
<dbReference type="SUPFAM" id="SSF56935">
    <property type="entry name" value="Porins"/>
    <property type="match status" value="1"/>
</dbReference>
<keyword evidence="1" id="KW-0732">Signal</keyword>
<name>A0ABU3H0L8_9SPHI</name>
<proteinExistence type="predicted"/>
<dbReference type="InterPro" id="IPR008969">
    <property type="entry name" value="CarboxyPept-like_regulatory"/>
</dbReference>
<dbReference type="InterPro" id="IPR041700">
    <property type="entry name" value="OMP_b-brl_3"/>
</dbReference>
<dbReference type="Pfam" id="PF14905">
    <property type="entry name" value="OMP_b-brl_3"/>
    <property type="match status" value="1"/>
</dbReference>
<dbReference type="EMBL" id="JAVLVU010000001">
    <property type="protein sequence ID" value="MDT3405559.1"/>
    <property type="molecule type" value="Genomic_DNA"/>
</dbReference>
<dbReference type="Pfam" id="PF13620">
    <property type="entry name" value="CarboxypepD_reg"/>
    <property type="match status" value="1"/>
</dbReference>
<evidence type="ECO:0000256" key="1">
    <source>
        <dbReference type="SAM" id="SignalP"/>
    </source>
</evidence>
<evidence type="ECO:0000259" key="2">
    <source>
        <dbReference type="Pfam" id="PF14905"/>
    </source>
</evidence>
<protein>
    <recommendedName>
        <fullName evidence="2">Outer membrane protein beta-barrel domain-containing protein</fullName>
    </recommendedName>
</protein>